<reference evidence="2" key="1">
    <citation type="submission" date="2016-04" db="EMBL/GenBank/DDBJ databases">
        <title>Cephalotus genome sequencing.</title>
        <authorList>
            <person name="Fukushima K."/>
            <person name="Hasebe M."/>
            <person name="Fang X."/>
        </authorList>
    </citation>
    <scope>NUCLEOTIDE SEQUENCE [LARGE SCALE GENOMIC DNA]</scope>
    <source>
        <strain evidence="2">cv. St1</strain>
    </source>
</reference>
<dbReference type="PANTHER" id="PTHR33116">
    <property type="entry name" value="REVERSE TRANSCRIPTASE ZINC-BINDING DOMAIN-CONTAINING PROTEIN-RELATED-RELATED"/>
    <property type="match status" value="1"/>
</dbReference>
<evidence type="ECO:0000313" key="1">
    <source>
        <dbReference type="EMBL" id="GAV65510.1"/>
    </source>
</evidence>
<sequence length="222" mass="25668">IQVFGCTAFILPVSVTKECDRIIRNFLWHWVGNTKKSGKVAWRKVCRPKDEGGLGIKDCRFWNKAAIMKFGWDICRKDSVWTNWCHAVFLKETNFWAAKIKNNCSWSWRNILKSRNLLEQYVLYEVADGNDFSLWFDRWFFGESIADLYGLMVIQDSGIPSNAKVSTAISAGQWDWPTSSWDLIDISYVSSRIPLAIGSDKIHWLKKGGSFTINEAWRTIIP</sequence>
<comment type="caution">
    <text evidence="1">The sequence shown here is derived from an EMBL/GenBank/DDBJ whole genome shotgun (WGS) entry which is preliminary data.</text>
</comment>
<dbReference type="PANTHER" id="PTHR33116:SF78">
    <property type="entry name" value="OS12G0587133 PROTEIN"/>
    <property type="match status" value="1"/>
</dbReference>
<evidence type="ECO:0008006" key="3">
    <source>
        <dbReference type="Google" id="ProtNLM"/>
    </source>
</evidence>
<dbReference type="AlphaFoldDB" id="A0A1Q3BBZ0"/>
<dbReference type="Proteomes" id="UP000187406">
    <property type="component" value="Unassembled WGS sequence"/>
</dbReference>
<accession>A0A1Q3BBZ0</accession>
<dbReference type="InParanoid" id="A0A1Q3BBZ0"/>
<feature type="non-terminal residue" evidence="1">
    <location>
        <position position="1"/>
    </location>
</feature>
<organism evidence="1 2">
    <name type="scientific">Cephalotus follicularis</name>
    <name type="common">Albany pitcher plant</name>
    <dbReference type="NCBI Taxonomy" id="3775"/>
    <lineage>
        <taxon>Eukaryota</taxon>
        <taxon>Viridiplantae</taxon>
        <taxon>Streptophyta</taxon>
        <taxon>Embryophyta</taxon>
        <taxon>Tracheophyta</taxon>
        <taxon>Spermatophyta</taxon>
        <taxon>Magnoliopsida</taxon>
        <taxon>eudicotyledons</taxon>
        <taxon>Gunneridae</taxon>
        <taxon>Pentapetalae</taxon>
        <taxon>rosids</taxon>
        <taxon>fabids</taxon>
        <taxon>Oxalidales</taxon>
        <taxon>Cephalotaceae</taxon>
        <taxon>Cephalotus</taxon>
    </lineage>
</organism>
<dbReference type="EMBL" id="BDDD01000419">
    <property type="protein sequence ID" value="GAV65510.1"/>
    <property type="molecule type" value="Genomic_DNA"/>
</dbReference>
<proteinExistence type="predicted"/>
<evidence type="ECO:0000313" key="2">
    <source>
        <dbReference type="Proteomes" id="UP000187406"/>
    </source>
</evidence>
<keyword evidence="2" id="KW-1185">Reference proteome</keyword>
<protein>
    <recommendedName>
        <fullName evidence="3">Zf-RVT domain-containing protein</fullName>
    </recommendedName>
</protein>
<name>A0A1Q3BBZ0_CEPFO</name>
<dbReference type="OrthoDB" id="1739308at2759"/>
<gene>
    <name evidence="1" type="ORF">CFOL_v3_09025</name>
</gene>